<evidence type="ECO:0000256" key="6">
    <source>
        <dbReference type="PROSITE-ProRule" id="PRU00169"/>
    </source>
</evidence>
<reference evidence="10 12" key="1">
    <citation type="submission" date="2018-12" db="EMBL/GenBank/DDBJ databases">
        <authorList>
            <consortium name="Pathogen Informatics"/>
        </authorList>
    </citation>
    <scope>NUCLEOTIDE SEQUENCE [LARGE SCALE GENOMIC DNA]</scope>
    <source>
        <strain evidence="11">NCTC12965</strain>
        <strain evidence="10 12">NCTC13193</strain>
    </source>
</reference>
<dbReference type="GeneID" id="30323631"/>
<feature type="domain" description="OmpR/PhoB-type" evidence="9">
    <location>
        <begin position="124"/>
        <end position="219"/>
    </location>
</feature>
<dbReference type="GO" id="GO:0006355">
    <property type="term" value="P:regulation of DNA-templated transcription"/>
    <property type="evidence" value="ECO:0007669"/>
    <property type="project" value="InterPro"/>
</dbReference>
<evidence type="ECO:0000256" key="5">
    <source>
        <dbReference type="ARBA" id="ARBA00023163"/>
    </source>
</evidence>
<evidence type="ECO:0000256" key="7">
    <source>
        <dbReference type="PROSITE-ProRule" id="PRU01091"/>
    </source>
</evidence>
<dbReference type="STRING" id="47917.AV650_21750"/>
<evidence type="ECO:0000256" key="4">
    <source>
        <dbReference type="ARBA" id="ARBA00023125"/>
    </source>
</evidence>
<evidence type="ECO:0000256" key="3">
    <source>
        <dbReference type="ARBA" id="ARBA00023015"/>
    </source>
</evidence>
<keyword evidence="5" id="KW-0804">Transcription</keyword>
<dbReference type="InterPro" id="IPR016032">
    <property type="entry name" value="Sig_transdc_resp-reg_C-effctor"/>
</dbReference>
<dbReference type="GO" id="GO:0000976">
    <property type="term" value="F:transcription cis-regulatory region binding"/>
    <property type="evidence" value="ECO:0007669"/>
    <property type="project" value="TreeGrafter"/>
</dbReference>
<dbReference type="Proteomes" id="UP000270487">
    <property type="component" value="Chromosome"/>
</dbReference>
<dbReference type="InterPro" id="IPR036388">
    <property type="entry name" value="WH-like_DNA-bd_sf"/>
</dbReference>
<dbReference type="GO" id="GO:0005829">
    <property type="term" value="C:cytosol"/>
    <property type="evidence" value="ECO:0007669"/>
    <property type="project" value="TreeGrafter"/>
</dbReference>
<dbReference type="InterPro" id="IPR001789">
    <property type="entry name" value="Sig_transdc_resp-reg_receiver"/>
</dbReference>
<sequence length="224" mass="25103">MRLLLVEDHPELAHWLQKALTGLGFAVDVAIDGVAADHLLLHESYALVVLDVALPRLNGLELLARLRKRGQTLPVLLLTARTEVADRVKGLNLGADDYLTKPFELDELEARIRALLRRSVGVTQQALQYGLLTYHDEGYFLLAEKPLSLTPRELAVLTTLMHRRGRPVAKQQLFEQVFTLSDEANPESIELYVHRVRKKLQGSNVAIVTLRGLGYSLELCDEVV</sequence>
<evidence type="ECO:0000259" key="8">
    <source>
        <dbReference type="PROSITE" id="PS50110"/>
    </source>
</evidence>
<dbReference type="CDD" id="cd00383">
    <property type="entry name" value="trans_reg_C"/>
    <property type="match status" value="1"/>
</dbReference>
<dbReference type="InterPro" id="IPR001867">
    <property type="entry name" value="OmpR/PhoB-type_DNA-bd"/>
</dbReference>
<dbReference type="PANTHER" id="PTHR48111">
    <property type="entry name" value="REGULATOR OF RPOS"/>
    <property type="match status" value="1"/>
</dbReference>
<dbReference type="FunFam" id="3.40.50.2300:FF:000002">
    <property type="entry name" value="DNA-binding response regulator PhoP"/>
    <property type="match status" value="1"/>
</dbReference>
<feature type="modified residue" description="4-aspartylphosphate" evidence="6">
    <location>
        <position position="51"/>
    </location>
</feature>
<evidence type="ECO:0000256" key="2">
    <source>
        <dbReference type="ARBA" id="ARBA00023012"/>
    </source>
</evidence>
<keyword evidence="3" id="KW-0805">Transcription regulation</keyword>
<feature type="domain" description="Response regulatory" evidence="8">
    <location>
        <begin position="2"/>
        <end position="116"/>
    </location>
</feature>
<evidence type="ECO:0000259" key="9">
    <source>
        <dbReference type="PROSITE" id="PS51755"/>
    </source>
</evidence>
<proteinExistence type="predicted"/>
<dbReference type="PROSITE" id="PS50110">
    <property type="entry name" value="RESPONSE_REGULATORY"/>
    <property type="match status" value="1"/>
</dbReference>
<dbReference type="Gene3D" id="3.40.50.2300">
    <property type="match status" value="1"/>
</dbReference>
<keyword evidence="2" id="KW-0902">Two-component regulatory system</keyword>
<dbReference type="Pfam" id="PF00072">
    <property type="entry name" value="Response_reg"/>
    <property type="match status" value="1"/>
</dbReference>
<dbReference type="GO" id="GO:0032993">
    <property type="term" value="C:protein-DNA complex"/>
    <property type="evidence" value="ECO:0007669"/>
    <property type="project" value="TreeGrafter"/>
</dbReference>
<dbReference type="EMBL" id="LR134492">
    <property type="protein sequence ID" value="VEI73278.1"/>
    <property type="molecule type" value="Genomic_DNA"/>
</dbReference>
<dbReference type="EMBL" id="CABEEZ010000118">
    <property type="protein sequence ID" value="VTR48415.1"/>
    <property type="molecule type" value="Genomic_DNA"/>
</dbReference>
<evidence type="ECO:0000256" key="1">
    <source>
        <dbReference type="ARBA" id="ARBA00022553"/>
    </source>
</evidence>
<dbReference type="RefSeq" id="WP_024485608.1">
    <property type="nucleotide sequence ID" value="NZ_CAMISF010000002.1"/>
</dbReference>
<dbReference type="NCBIfam" id="NF012023">
    <property type="entry name" value="PRK15479.1"/>
    <property type="match status" value="1"/>
</dbReference>
<name>A0A0F7D3D3_SERFO</name>
<dbReference type="SMART" id="SM00448">
    <property type="entry name" value="REC"/>
    <property type="match status" value="1"/>
</dbReference>
<keyword evidence="1 6" id="KW-0597">Phosphoprotein</keyword>
<protein>
    <submittedName>
        <fullName evidence="10">Transcriptional activator protein CopR</fullName>
    </submittedName>
</protein>
<dbReference type="KEGG" id="sfw:WN53_25950"/>
<dbReference type="PANTHER" id="PTHR48111:SF67">
    <property type="entry name" value="TRANSCRIPTIONAL REGULATORY PROTEIN TCTD"/>
    <property type="match status" value="1"/>
</dbReference>
<dbReference type="GO" id="GO:0000156">
    <property type="term" value="F:phosphorelay response regulator activity"/>
    <property type="evidence" value="ECO:0007669"/>
    <property type="project" value="TreeGrafter"/>
</dbReference>
<evidence type="ECO:0000313" key="10">
    <source>
        <dbReference type="EMBL" id="VEI73278.1"/>
    </source>
</evidence>
<dbReference type="Gene3D" id="6.10.250.690">
    <property type="match status" value="1"/>
</dbReference>
<dbReference type="CDD" id="cd17624">
    <property type="entry name" value="REC_OmpR_PmrA-like"/>
    <property type="match status" value="1"/>
</dbReference>
<dbReference type="AlphaFoldDB" id="A0A0F7D3D3"/>
<dbReference type="InterPro" id="IPR011006">
    <property type="entry name" value="CheY-like_superfamily"/>
</dbReference>
<dbReference type="Pfam" id="PF00486">
    <property type="entry name" value="Trans_reg_C"/>
    <property type="match status" value="1"/>
</dbReference>
<dbReference type="PROSITE" id="PS51755">
    <property type="entry name" value="OMPR_PHOB"/>
    <property type="match status" value="1"/>
</dbReference>
<dbReference type="InterPro" id="IPR039420">
    <property type="entry name" value="WalR-like"/>
</dbReference>
<dbReference type="SMART" id="SM00862">
    <property type="entry name" value="Trans_reg_C"/>
    <property type="match status" value="1"/>
</dbReference>
<evidence type="ECO:0000313" key="11">
    <source>
        <dbReference type="EMBL" id="VTR48415.1"/>
    </source>
</evidence>
<accession>A0A0F7D3D3</accession>
<gene>
    <name evidence="10" type="primary">copR</name>
    <name evidence="11" type="ORF">NCTC12965_05661</name>
    <name evidence="10" type="ORF">NCTC13193_04074</name>
</gene>
<evidence type="ECO:0000313" key="12">
    <source>
        <dbReference type="Proteomes" id="UP000270487"/>
    </source>
</evidence>
<dbReference type="Gene3D" id="1.10.10.10">
    <property type="entry name" value="Winged helix-like DNA-binding domain superfamily/Winged helix DNA-binding domain"/>
    <property type="match status" value="1"/>
</dbReference>
<feature type="DNA-binding region" description="OmpR/PhoB-type" evidence="7">
    <location>
        <begin position="124"/>
        <end position="219"/>
    </location>
</feature>
<dbReference type="SUPFAM" id="SSF46894">
    <property type="entry name" value="C-terminal effector domain of the bipartite response regulators"/>
    <property type="match status" value="1"/>
</dbReference>
<organism evidence="10 12">
    <name type="scientific">Serratia fonticola</name>
    <dbReference type="NCBI Taxonomy" id="47917"/>
    <lineage>
        <taxon>Bacteria</taxon>
        <taxon>Pseudomonadati</taxon>
        <taxon>Pseudomonadota</taxon>
        <taxon>Gammaproteobacteria</taxon>
        <taxon>Enterobacterales</taxon>
        <taxon>Yersiniaceae</taxon>
        <taxon>Serratia</taxon>
    </lineage>
</organism>
<keyword evidence="4 7" id="KW-0238">DNA-binding</keyword>
<dbReference type="SUPFAM" id="SSF52172">
    <property type="entry name" value="CheY-like"/>
    <property type="match status" value="1"/>
</dbReference>